<accession>A0A176WGD4</accession>
<evidence type="ECO:0000256" key="1">
    <source>
        <dbReference type="SAM" id="MobiDB-lite"/>
    </source>
</evidence>
<evidence type="ECO:0000313" key="3">
    <source>
        <dbReference type="Proteomes" id="UP000077202"/>
    </source>
</evidence>
<feature type="compositionally biased region" description="Basic and acidic residues" evidence="1">
    <location>
        <begin position="65"/>
        <end position="79"/>
    </location>
</feature>
<keyword evidence="3" id="KW-1185">Reference proteome</keyword>
<reference evidence="2" key="1">
    <citation type="submission" date="2016-03" db="EMBL/GenBank/DDBJ databases">
        <title>Mechanisms controlling the formation of the plant cell surface in tip-growing cells are functionally conserved among land plants.</title>
        <authorList>
            <person name="Honkanen S."/>
            <person name="Jones V.A."/>
            <person name="Morieri G."/>
            <person name="Champion C."/>
            <person name="Hetherington A.J."/>
            <person name="Kelly S."/>
            <person name="Saint-Marcoux D."/>
            <person name="Proust H."/>
            <person name="Prescott H."/>
            <person name="Dolan L."/>
        </authorList>
    </citation>
    <scope>NUCLEOTIDE SEQUENCE [LARGE SCALE GENOMIC DNA]</scope>
    <source>
        <tissue evidence="2">Whole gametophyte</tissue>
    </source>
</reference>
<organism evidence="2 3">
    <name type="scientific">Marchantia polymorpha subsp. ruderalis</name>
    <dbReference type="NCBI Taxonomy" id="1480154"/>
    <lineage>
        <taxon>Eukaryota</taxon>
        <taxon>Viridiplantae</taxon>
        <taxon>Streptophyta</taxon>
        <taxon>Embryophyta</taxon>
        <taxon>Marchantiophyta</taxon>
        <taxon>Marchantiopsida</taxon>
        <taxon>Marchantiidae</taxon>
        <taxon>Marchantiales</taxon>
        <taxon>Marchantiaceae</taxon>
        <taxon>Marchantia</taxon>
    </lineage>
</organism>
<dbReference type="Proteomes" id="UP000077202">
    <property type="component" value="Unassembled WGS sequence"/>
</dbReference>
<dbReference type="AlphaFoldDB" id="A0A176WGD4"/>
<evidence type="ECO:0000313" key="2">
    <source>
        <dbReference type="EMBL" id="OAE32187.1"/>
    </source>
</evidence>
<protein>
    <submittedName>
        <fullName evidence="2">Uncharacterized protein</fullName>
    </submittedName>
</protein>
<proteinExistence type="predicted"/>
<feature type="region of interest" description="Disordered" evidence="1">
    <location>
        <begin position="51"/>
        <end position="79"/>
    </location>
</feature>
<comment type="caution">
    <text evidence="2">The sequence shown here is derived from an EMBL/GenBank/DDBJ whole genome shotgun (WGS) entry which is preliminary data.</text>
</comment>
<gene>
    <name evidence="2" type="ORF">AXG93_1793s1180</name>
</gene>
<sequence>MERNVHDDDYDDDVSATGTDRYLYDGPPYENKEPPAVTTMTADRIARLDYGDAATGDGVMDLDESPDRDGVPEPPDRRK</sequence>
<dbReference type="EMBL" id="LVLJ01000882">
    <property type="protein sequence ID" value="OAE32187.1"/>
    <property type="molecule type" value="Genomic_DNA"/>
</dbReference>
<feature type="region of interest" description="Disordered" evidence="1">
    <location>
        <begin position="1"/>
        <end position="35"/>
    </location>
</feature>
<name>A0A176WGD4_MARPO</name>